<dbReference type="EMBL" id="AP022569">
    <property type="protein sequence ID" value="BBX47829.1"/>
    <property type="molecule type" value="Genomic_DNA"/>
</dbReference>
<protein>
    <recommendedName>
        <fullName evidence="1">STAS domain-containing protein</fullName>
    </recommendedName>
</protein>
<dbReference type="SUPFAM" id="SSF52091">
    <property type="entry name" value="SpoIIaa-like"/>
    <property type="match status" value="1"/>
</dbReference>
<gene>
    <name evidence="2" type="ORF">MCOO_38440</name>
</gene>
<sequence>MTRAVFQLHVPEGDDLPTPVEVTVTGEVDASNVREFTRSVSDVPGARPLILQLSSVKYLDSAGFAALDRLLADKAILIVLSPDSFMYRVATLMCMPIHDDVETARRALQDGES</sequence>
<accession>A0A7I7L1G1</accession>
<evidence type="ECO:0000259" key="1">
    <source>
        <dbReference type="PROSITE" id="PS50801"/>
    </source>
</evidence>
<proteinExistence type="predicted"/>
<dbReference type="PROSITE" id="PS50801">
    <property type="entry name" value="STAS"/>
    <property type="match status" value="1"/>
</dbReference>
<dbReference type="KEGG" id="mcoo:MCOO_38440"/>
<dbReference type="AlphaFoldDB" id="A0A7I7L1G1"/>
<dbReference type="CDD" id="cd07043">
    <property type="entry name" value="STAS_anti-anti-sigma_factors"/>
    <property type="match status" value="1"/>
</dbReference>
<name>A0A7I7L1G1_9MYCO</name>
<dbReference type="Gene3D" id="3.30.750.24">
    <property type="entry name" value="STAS domain"/>
    <property type="match status" value="1"/>
</dbReference>
<dbReference type="InterPro" id="IPR036513">
    <property type="entry name" value="STAS_dom_sf"/>
</dbReference>
<dbReference type="RefSeq" id="WP_163779173.1">
    <property type="nucleotide sequence ID" value="NZ_AP022569.1"/>
</dbReference>
<feature type="domain" description="STAS" evidence="1">
    <location>
        <begin position="22"/>
        <end position="70"/>
    </location>
</feature>
<reference evidence="2 3" key="1">
    <citation type="journal article" date="2019" name="Emerg. Microbes Infect.">
        <title>Comprehensive subspecies identification of 175 nontuberculous mycobacteria species based on 7547 genomic profiles.</title>
        <authorList>
            <person name="Matsumoto Y."/>
            <person name="Kinjo T."/>
            <person name="Motooka D."/>
            <person name="Nabeya D."/>
            <person name="Jung N."/>
            <person name="Uechi K."/>
            <person name="Horii T."/>
            <person name="Iida T."/>
            <person name="Fujita J."/>
            <person name="Nakamura S."/>
        </authorList>
    </citation>
    <scope>NUCLEOTIDE SEQUENCE [LARGE SCALE GENOMIC DNA]</scope>
    <source>
        <strain evidence="2 3">JCM 12404</strain>
    </source>
</reference>
<organism evidence="2 3">
    <name type="scientific">Mycobacterium cookii</name>
    <dbReference type="NCBI Taxonomy" id="1775"/>
    <lineage>
        <taxon>Bacteria</taxon>
        <taxon>Bacillati</taxon>
        <taxon>Actinomycetota</taxon>
        <taxon>Actinomycetes</taxon>
        <taxon>Mycobacteriales</taxon>
        <taxon>Mycobacteriaceae</taxon>
        <taxon>Mycobacterium</taxon>
    </lineage>
</organism>
<dbReference type="Proteomes" id="UP000465866">
    <property type="component" value="Chromosome"/>
</dbReference>
<evidence type="ECO:0000313" key="2">
    <source>
        <dbReference type="EMBL" id="BBX47829.1"/>
    </source>
</evidence>
<dbReference type="Pfam" id="PF01740">
    <property type="entry name" value="STAS"/>
    <property type="match status" value="1"/>
</dbReference>
<evidence type="ECO:0000313" key="3">
    <source>
        <dbReference type="Proteomes" id="UP000465866"/>
    </source>
</evidence>
<dbReference type="InterPro" id="IPR002645">
    <property type="entry name" value="STAS_dom"/>
</dbReference>
<keyword evidence="3" id="KW-1185">Reference proteome</keyword>